<sequence length="115" mass="13077">FLSEKTRKSAQLLAQYCARSCALVCTWQPTWPAAMYAQGYPHLSAQEVAQWVKIEESIFEYCNIDKSMEPPNHGGRFAVRLATFATICRKNQKPSNSVNRATEYTRHPTSCAMTR</sequence>
<keyword evidence="2" id="KW-1185">Reference proteome</keyword>
<organism evidence="1 2">
    <name type="scientific">Pseudomonas aegrilactucae</name>
    <dbReference type="NCBI Taxonomy" id="2854028"/>
    <lineage>
        <taxon>Bacteria</taxon>
        <taxon>Pseudomonadati</taxon>
        <taxon>Pseudomonadota</taxon>
        <taxon>Gammaproteobacteria</taxon>
        <taxon>Pseudomonadales</taxon>
        <taxon>Pseudomonadaceae</taxon>
        <taxon>Pseudomonas</taxon>
    </lineage>
</organism>
<accession>A0A9Q2XIM6</accession>
<protein>
    <submittedName>
        <fullName evidence="1">Uncharacterized protein</fullName>
    </submittedName>
</protein>
<comment type="caution">
    <text evidence="1">The sequence shown here is derived from an EMBL/GenBank/DDBJ whole genome shotgun (WGS) entry which is preliminary data.</text>
</comment>
<evidence type="ECO:0000313" key="1">
    <source>
        <dbReference type="EMBL" id="MBV6287752.1"/>
    </source>
</evidence>
<dbReference type="RefSeq" id="WP_217975791.1">
    <property type="nucleotide sequence ID" value="NZ_JAHTBI010000040.1"/>
</dbReference>
<reference evidence="1" key="2">
    <citation type="journal article" date="2023" name="Plant Pathol.">
        <title>Dismantling and reorganizing Pseudomonas marginalis sensu#lato.</title>
        <authorList>
            <person name="Sawada H."/>
            <person name="Fujikawa T."/>
            <person name="Satou M."/>
        </authorList>
    </citation>
    <scope>NUCLEOTIDE SEQUENCE</scope>
    <source>
        <strain evidence="1">MAFF 301350</strain>
    </source>
</reference>
<name>A0A9Q2XIM6_9PSED</name>
<evidence type="ECO:0000313" key="2">
    <source>
        <dbReference type="Proteomes" id="UP001106592"/>
    </source>
</evidence>
<dbReference type="AlphaFoldDB" id="A0A9Q2XIM6"/>
<dbReference type="Proteomes" id="UP001106592">
    <property type="component" value="Unassembled WGS sequence"/>
</dbReference>
<dbReference type="EMBL" id="JAHTBI010000040">
    <property type="protein sequence ID" value="MBV6287752.1"/>
    <property type="molecule type" value="Genomic_DNA"/>
</dbReference>
<gene>
    <name evidence="1" type="ORF">KUO17_12045</name>
</gene>
<proteinExistence type="predicted"/>
<reference evidence="1" key="1">
    <citation type="journal article" date="2022" name="Int. J. Syst. Evol. Microbiol.">
        <title>Pseudomonas aegrilactucae sp. nov. and Pseudomonas morbosilactucae sp. nov., pathogens causing bacterial rot of lettuce in Japan.</title>
        <authorList>
            <person name="Sawada H."/>
            <person name="Fujikawa T."/>
            <person name="Satou M."/>
        </authorList>
    </citation>
    <scope>NUCLEOTIDE SEQUENCE</scope>
    <source>
        <strain evidence="1">MAFF 301350</strain>
    </source>
</reference>
<feature type="non-terminal residue" evidence="1">
    <location>
        <position position="1"/>
    </location>
</feature>